<dbReference type="InterPro" id="IPR050833">
    <property type="entry name" value="Poly_Biosynth_Transport"/>
</dbReference>
<feature type="transmembrane region" description="Helical" evidence="6">
    <location>
        <begin position="384"/>
        <end position="407"/>
    </location>
</feature>
<organism evidence="7 8">
    <name type="scientific">Paraflavitalea soli</name>
    <dbReference type="NCBI Taxonomy" id="2315862"/>
    <lineage>
        <taxon>Bacteria</taxon>
        <taxon>Pseudomonadati</taxon>
        <taxon>Bacteroidota</taxon>
        <taxon>Chitinophagia</taxon>
        <taxon>Chitinophagales</taxon>
        <taxon>Chitinophagaceae</taxon>
        <taxon>Paraflavitalea</taxon>
    </lineage>
</organism>
<evidence type="ECO:0000256" key="2">
    <source>
        <dbReference type="ARBA" id="ARBA00022475"/>
    </source>
</evidence>
<dbReference type="AlphaFoldDB" id="A0A3B7MHW4"/>
<keyword evidence="8" id="KW-1185">Reference proteome</keyword>
<dbReference type="EMBL" id="CP032157">
    <property type="protein sequence ID" value="AXY74004.1"/>
    <property type="molecule type" value="Genomic_DNA"/>
</dbReference>
<evidence type="ECO:0000256" key="4">
    <source>
        <dbReference type="ARBA" id="ARBA00022989"/>
    </source>
</evidence>
<evidence type="ECO:0000256" key="6">
    <source>
        <dbReference type="SAM" id="Phobius"/>
    </source>
</evidence>
<dbReference type="OrthoDB" id="88014at2"/>
<accession>A0A3B7MHW4</accession>
<evidence type="ECO:0000256" key="1">
    <source>
        <dbReference type="ARBA" id="ARBA00004651"/>
    </source>
</evidence>
<keyword evidence="4 6" id="KW-1133">Transmembrane helix</keyword>
<dbReference type="PANTHER" id="PTHR30250:SF11">
    <property type="entry name" value="O-ANTIGEN TRANSPORTER-RELATED"/>
    <property type="match status" value="1"/>
</dbReference>
<feature type="transmembrane region" description="Helical" evidence="6">
    <location>
        <begin position="201"/>
        <end position="219"/>
    </location>
</feature>
<sequence length="541" mass="61211">MNNQSSNQKLCSNPSPVPWAALKINTLFLPLNYSRQNRPGTIMGQIRKQVIQSSFLAYIGFGVGAINTYLFTRQGIFTPEQFGLTQVIISLSQILAPLASLGMTAFINRFFPYYFDRLPNKKNDMLTIAILFSSIGAILVFSGCLLFEPLVIKKFQSRSALLVEFYYWALVFSFFYLCFTILESYMGALKKTVLPNFMKETAYRICVFALIILYMFQIIPFSIFVILFCCIYLLIVAIIISYLFFTRQLHVSTSFSSVSRRLKKSATTYVGYVYGGSVIINMARQVDTLALAGAQNLATTGIYSLNQYAAAILQVPFRGVQAIAGPLIAQHWKNKNLTEIKRIYQRSSINLLLIGSFLFINIWLNYDDGLKFLHIDSQFATGKIVFLLLGLYNLFELGTGANAVLIVTSPAWRFEFYAGVILLALSIPLNILMAKYVGIEGVAFATAGTLFVYNICRLVFIKRRFNLTPFTIKTLYALLLVTGSYLLTWFLWQHIHGLGGILLRSAMFSILFFAGIFYFQLTPDLPQFIAVVKKRLNRKKP</sequence>
<feature type="transmembrane region" description="Helical" evidence="6">
    <location>
        <begin position="442"/>
        <end position="460"/>
    </location>
</feature>
<feature type="transmembrane region" description="Helical" evidence="6">
    <location>
        <begin position="225"/>
        <end position="245"/>
    </location>
</feature>
<proteinExistence type="predicted"/>
<evidence type="ECO:0000313" key="7">
    <source>
        <dbReference type="EMBL" id="AXY74004.1"/>
    </source>
</evidence>
<feature type="transmembrane region" description="Helical" evidence="6">
    <location>
        <begin position="414"/>
        <end position="436"/>
    </location>
</feature>
<feature type="transmembrane region" description="Helical" evidence="6">
    <location>
        <begin position="498"/>
        <end position="519"/>
    </location>
</feature>
<feature type="transmembrane region" description="Helical" evidence="6">
    <location>
        <begin position="128"/>
        <end position="150"/>
    </location>
</feature>
<dbReference type="Proteomes" id="UP000263900">
    <property type="component" value="Chromosome"/>
</dbReference>
<keyword evidence="5 6" id="KW-0472">Membrane</keyword>
<dbReference type="KEGG" id="pseg:D3H65_08410"/>
<name>A0A3B7MHW4_9BACT</name>
<feature type="transmembrane region" description="Helical" evidence="6">
    <location>
        <begin position="55"/>
        <end position="72"/>
    </location>
</feature>
<feature type="transmembrane region" description="Helical" evidence="6">
    <location>
        <begin position="84"/>
        <end position="107"/>
    </location>
</feature>
<keyword evidence="2" id="KW-1003">Cell membrane</keyword>
<feature type="transmembrane region" description="Helical" evidence="6">
    <location>
        <begin position="343"/>
        <end position="364"/>
    </location>
</feature>
<gene>
    <name evidence="7" type="ORF">D3H65_08410</name>
</gene>
<protein>
    <submittedName>
        <fullName evidence="7">Lipopolysaccharide biosynthesis protein</fullName>
    </submittedName>
</protein>
<dbReference type="PANTHER" id="PTHR30250">
    <property type="entry name" value="PST FAMILY PREDICTED COLANIC ACID TRANSPORTER"/>
    <property type="match status" value="1"/>
</dbReference>
<comment type="subcellular location">
    <subcellularLocation>
        <location evidence="1">Cell membrane</location>
        <topology evidence="1">Multi-pass membrane protein</topology>
    </subcellularLocation>
</comment>
<feature type="transmembrane region" description="Helical" evidence="6">
    <location>
        <begin position="165"/>
        <end position="189"/>
    </location>
</feature>
<evidence type="ECO:0000256" key="3">
    <source>
        <dbReference type="ARBA" id="ARBA00022692"/>
    </source>
</evidence>
<evidence type="ECO:0000256" key="5">
    <source>
        <dbReference type="ARBA" id="ARBA00023136"/>
    </source>
</evidence>
<feature type="transmembrane region" description="Helical" evidence="6">
    <location>
        <begin position="472"/>
        <end position="492"/>
    </location>
</feature>
<dbReference type="GO" id="GO:0005886">
    <property type="term" value="C:plasma membrane"/>
    <property type="evidence" value="ECO:0007669"/>
    <property type="project" value="UniProtKB-SubCell"/>
</dbReference>
<reference evidence="7 8" key="1">
    <citation type="submission" date="2018-09" db="EMBL/GenBank/DDBJ databases">
        <title>Genome sequencing of strain 6GH32-13.</title>
        <authorList>
            <person name="Weon H.-Y."/>
            <person name="Heo J."/>
            <person name="Kwon S.-W."/>
        </authorList>
    </citation>
    <scope>NUCLEOTIDE SEQUENCE [LARGE SCALE GENOMIC DNA]</scope>
    <source>
        <strain evidence="7 8">5GH32-13</strain>
    </source>
</reference>
<keyword evidence="3 6" id="KW-0812">Transmembrane</keyword>
<evidence type="ECO:0000313" key="8">
    <source>
        <dbReference type="Proteomes" id="UP000263900"/>
    </source>
</evidence>